<dbReference type="InterPro" id="IPR028268">
    <property type="entry name" value="Pianissimo_fam"/>
</dbReference>
<dbReference type="SUPFAM" id="SSF46585">
    <property type="entry name" value="HR1 repeat"/>
    <property type="match status" value="1"/>
</dbReference>
<dbReference type="InterPro" id="IPR029453">
    <property type="entry name" value="Rictor_IV"/>
</dbReference>
<feature type="coiled-coil region" evidence="2">
    <location>
        <begin position="15"/>
        <end position="73"/>
    </location>
</feature>
<name>A0A261XUU2_9FUNG</name>
<dbReference type="InterPro" id="IPR028267">
    <property type="entry name" value="Pianissimo_N"/>
</dbReference>
<dbReference type="Pfam" id="PF14663">
    <property type="entry name" value="RasGEF_N_2"/>
    <property type="match status" value="1"/>
</dbReference>
<dbReference type="Gene3D" id="1.10.287.160">
    <property type="entry name" value="HR1 repeat"/>
    <property type="match status" value="1"/>
</dbReference>
<feature type="domain" description="Rapamycin-insensitive companion of mTOR" evidence="6">
    <location>
        <begin position="1027"/>
        <end position="1099"/>
    </location>
</feature>
<gene>
    <name evidence="7" type="ORF">BZG36_04577</name>
</gene>
<evidence type="ECO:0000259" key="6">
    <source>
        <dbReference type="SMART" id="SM01310"/>
    </source>
</evidence>
<evidence type="ECO:0000259" key="4">
    <source>
        <dbReference type="SMART" id="SM01307"/>
    </source>
</evidence>
<evidence type="ECO:0008006" key="9">
    <source>
        <dbReference type="Google" id="ProtNLM"/>
    </source>
</evidence>
<proteinExistence type="inferred from homology"/>
<dbReference type="InterPro" id="IPR016024">
    <property type="entry name" value="ARM-type_fold"/>
</dbReference>
<feature type="region of interest" description="Disordered" evidence="3">
    <location>
        <begin position="1280"/>
        <end position="1320"/>
    </location>
</feature>
<dbReference type="PANTHER" id="PTHR13298:SF11">
    <property type="entry name" value="RAPAMYCIN-INSENSITIVE COMPANION OF MTOR"/>
    <property type="match status" value="1"/>
</dbReference>
<dbReference type="InterPro" id="IPR029451">
    <property type="entry name" value="RICTOR_M"/>
</dbReference>
<dbReference type="OrthoDB" id="271111at2759"/>
<feature type="compositionally biased region" description="Basic and acidic residues" evidence="3">
    <location>
        <begin position="131"/>
        <end position="141"/>
    </location>
</feature>
<evidence type="ECO:0000313" key="8">
    <source>
        <dbReference type="Proteomes" id="UP000242875"/>
    </source>
</evidence>
<dbReference type="SMART" id="SM01310">
    <property type="entry name" value="RICTOR_V"/>
    <property type="match status" value="1"/>
</dbReference>
<dbReference type="SMART" id="SM01307">
    <property type="entry name" value="RICTOR_M"/>
    <property type="match status" value="1"/>
</dbReference>
<dbReference type="Pfam" id="PF14668">
    <property type="entry name" value="RICTOR_V"/>
    <property type="match status" value="1"/>
</dbReference>
<evidence type="ECO:0000259" key="5">
    <source>
        <dbReference type="SMART" id="SM01308"/>
    </source>
</evidence>
<dbReference type="Pfam" id="PF14664">
    <property type="entry name" value="RICTOR_N"/>
    <property type="match status" value="1"/>
</dbReference>
<evidence type="ECO:0000256" key="2">
    <source>
        <dbReference type="SAM" id="Coils"/>
    </source>
</evidence>
<protein>
    <recommendedName>
        <fullName evidence="9">REM-1 domain-containing protein</fullName>
    </recommendedName>
</protein>
<accession>A0A261XUU2</accession>
<feature type="compositionally biased region" description="Acidic residues" evidence="3">
    <location>
        <begin position="142"/>
        <end position="151"/>
    </location>
</feature>
<dbReference type="EMBL" id="MVBO01000190">
    <property type="protein sequence ID" value="OZJ02093.1"/>
    <property type="molecule type" value="Genomic_DNA"/>
</dbReference>
<dbReference type="SMART" id="SM01303">
    <property type="entry name" value="RasGEF_N_2"/>
    <property type="match status" value="1"/>
</dbReference>
<keyword evidence="8" id="KW-1185">Reference proteome</keyword>
<dbReference type="Proteomes" id="UP000242875">
    <property type="component" value="Unassembled WGS sequence"/>
</dbReference>
<feature type="region of interest" description="Disordered" evidence="3">
    <location>
        <begin position="1231"/>
        <end position="1265"/>
    </location>
</feature>
<dbReference type="SUPFAM" id="SSF48371">
    <property type="entry name" value="ARM repeat"/>
    <property type="match status" value="2"/>
</dbReference>
<dbReference type="Pfam" id="PF14666">
    <property type="entry name" value="RICTOR_M"/>
    <property type="match status" value="1"/>
</dbReference>
<comment type="caution">
    <text evidence="7">The sequence shown here is derived from an EMBL/GenBank/DDBJ whole genome shotgun (WGS) entry which is preliminary data.</text>
</comment>
<dbReference type="PANTHER" id="PTHR13298">
    <property type="entry name" value="CYTOSOLIC REGULATOR PIANISSIMO"/>
    <property type="match status" value="1"/>
</dbReference>
<dbReference type="InterPro" id="IPR011989">
    <property type="entry name" value="ARM-like"/>
</dbReference>
<sequence>MEIQDMANGDSSKVVQQLDTVLQQLEKQMKMKEGVENMLEVYQTTDHKHRKRIKELEVNLDVYSRNIIELTKMAENIRHNSGSNAAEITRKLKETKFFNVPTPFGLTSSAAVFTPPGRARRAKRARSFSSGDKRQQQRDESASEEAQNEAEVDQRSLSERLSDILFILTQRGQPDLAKINALSALIKIADNTTTGGLESSELLHSIRACSTASNRELRVNALRAVRHLILNDTSCQFTLHNFLPMHLDLVVIRAITRDPAYHSEREQALKLIRTLMDYSHGGTVYITQGILRAVVAIAEQMDDTLRNIALETLAEMAICDLPSFVQVGGLRVIVQAVIDGPRRMIDVLVSIIVYVLDDPSTRVYIRPGIDLQFILASFTDAYSKGPSAEERLRNSVRVLTLLFKTWTGTLFLCSNESRAIHSVVEALRLPYEETTKILLDMLFEIFRIPLPKDSTSYFTSHRPGNWAGTPGVDDSLELSTTYKHKQIPTLLHHHLSLILNIFTDAGIMMALVDIIKKENLSISRKATHLMGEMLQLSTRILPVGIATQIQSLPKLFVLAASFENEEIRHNATAVLSHIDNLNRIRGRLQSQVIIEKEESSRRNQEKVREVKVRLGMQIDDVHFRTMLVDSQVLNTKDHNKWNWEVITELLQGPLLNPRRLEEATRGCKFVKRLLAFYRPFRHRFSDLKASKVNHNRYDKAGCALFHVLLANAEGVRYLAENKILRQLADAFSQLDPMNASSESEQIFTRERMDSTLTSSYFRFLGVFSKHREGLNLLERFRIFSLLYAMSEFRSRDDLIMALITNFDYTLDGHPRVLLSKMMTSGYKHIRLFATTHLGEILSADGNEFNDWAIRLLITQLYDPYLEVCQKAVSVLDDACVNVANLELLVRLRPSLDHLGEISNPLLLKFLSTSSGFTYLNGLDYVSREMDEWYKERNCHYVTQLEVSLARAIMSSPEGQHSVFEERVDNKHNFETVQPCDGAVPSHFYGELTKTPQGCLMLREAGHFSLFADYIRNYSMESHDREIIRNLKAVLWAVGNIGATRNGLPFLEEEDIVKDIVAIAEHSEVLSLKGTSYYVLGLICRTQQGVELLGEFGWEGVVYPNGEVAGLCVPANLRPFLIIPPWKYAGIPAPLPRIELPISTQNRQECDVLKAIGDMSNQILASAASKDLTQLKSKNPSLFANIHMLSGAFELIGGLHYRLPVRRYILDMFDVDMNDEAYEWLDRIRNGSSSNDVSVADSEQAATTDGTEEGVMNGAPTSTKPDLPRLVRYQRKDSYNIRRSSHGYSGGSGPRLKPMIASLSNSEGGYKSDDDDQEGSELTAVKAINPVRHHGFDVAA</sequence>
<dbReference type="GO" id="GO:0038203">
    <property type="term" value="P:TORC2 signaling"/>
    <property type="evidence" value="ECO:0007669"/>
    <property type="project" value="TreeGrafter"/>
</dbReference>
<reference evidence="7 8" key="1">
    <citation type="journal article" date="2017" name="Mycologia">
        <title>Bifiguratus adelaidae, gen. et sp. nov., a new member of Mucoromycotina in endophytic and soil-dwelling habitats.</title>
        <authorList>
            <person name="Torres-Cruz T.J."/>
            <person name="Billingsley Tobias T.L."/>
            <person name="Almatruk M."/>
            <person name="Hesse C."/>
            <person name="Kuske C.R."/>
            <person name="Desiro A."/>
            <person name="Benucci G.M."/>
            <person name="Bonito G."/>
            <person name="Stajich J.E."/>
            <person name="Dunlap C."/>
            <person name="Arnold A.E."/>
            <person name="Porras-Alfaro A."/>
        </authorList>
    </citation>
    <scope>NUCLEOTIDE SEQUENCE [LARGE SCALE GENOMIC DNA]</scope>
    <source>
        <strain evidence="7 8">AZ0501</strain>
    </source>
</reference>
<dbReference type="SMART" id="SM01308">
    <property type="entry name" value="RICTOR_N"/>
    <property type="match status" value="1"/>
</dbReference>
<organism evidence="7 8">
    <name type="scientific">Bifiguratus adelaidae</name>
    <dbReference type="NCBI Taxonomy" id="1938954"/>
    <lineage>
        <taxon>Eukaryota</taxon>
        <taxon>Fungi</taxon>
        <taxon>Fungi incertae sedis</taxon>
        <taxon>Mucoromycota</taxon>
        <taxon>Mucoromycotina</taxon>
        <taxon>Endogonomycetes</taxon>
        <taxon>Endogonales</taxon>
        <taxon>Endogonales incertae sedis</taxon>
        <taxon>Bifiguratus</taxon>
    </lineage>
</organism>
<evidence type="ECO:0000256" key="1">
    <source>
        <dbReference type="ARBA" id="ARBA00008878"/>
    </source>
</evidence>
<dbReference type="GO" id="GO:0031932">
    <property type="term" value="C:TORC2 complex"/>
    <property type="evidence" value="ECO:0007669"/>
    <property type="project" value="InterPro"/>
</dbReference>
<feature type="domain" description="Rapamycin-insensitive companion of mTOR middle" evidence="4">
    <location>
        <begin position="618"/>
        <end position="843"/>
    </location>
</feature>
<dbReference type="InterPro" id="IPR029452">
    <property type="entry name" value="RICTOR_V"/>
</dbReference>
<dbReference type="Gene3D" id="1.25.10.10">
    <property type="entry name" value="Leucine-rich Repeat Variant"/>
    <property type="match status" value="1"/>
</dbReference>
<keyword evidence="2" id="KW-0175">Coiled coil</keyword>
<evidence type="ECO:0000256" key="3">
    <source>
        <dbReference type="SAM" id="MobiDB-lite"/>
    </source>
</evidence>
<feature type="domain" description="Rapamycin-insensitive companion of mTOR N-terminal" evidence="5">
    <location>
        <begin position="176"/>
        <end position="542"/>
    </location>
</feature>
<dbReference type="InterPro" id="IPR036274">
    <property type="entry name" value="HR1_rpt_sf"/>
</dbReference>
<feature type="region of interest" description="Disordered" evidence="3">
    <location>
        <begin position="109"/>
        <end position="154"/>
    </location>
</feature>
<comment type="similarity">
    <text evidence="1">Belongs to the RICTOR family.</text>
</comment>
<evidence type="ECO:0000313" key="7">
    <source>
        <dbReference type="EMBL" id="OZJ02093.1"/>
    </source>
</evidence>